<dbReference type="STRING" id="1850254.LPB137_08775"/>
<protein>
    <submittedName>
        <fullName evidence="2">Diguanylate cyclase</fullName>
    </submittedName>
</protein>
<dbReference type="GO" id="GO:0071111">
    <property type="term" value="F:cyclic-guanylate-specific phosphodiesterase activity"/>
    <property type="evidence" value="ECO:0007669"/>
    <property type="project" value="InterPro"/>
</dbReference>
<dbReference type="CDD" id="cd01948">
    <property type="entry name" value="EAL"/>
    <property type="match status" value="1"/>
</dbReference>
<organism evidence="2 3">
    <name type="scientific">Poseidonibacter parvus</name>
    <dbReference type="NCBI Taxonomy" id="1850254"/>
    <lineage>
        <taxon>Bacteria</taxon>
        <taxon>Pseudomonadati</taxon>
        <taxon>Campylobacterota</taxon>
        <taxon>Epsilonproteobacteria</taxon>
        <taxon>Campylobacterales</taxon>
        <taxon>Arcobacteraceae</taxon>
        <taxon>Poseidonibacter</taxon>
    </lineage>
</organism>
<proteinExistence type="predicted"/>
<dbReference type="RefSeq" id="WP_076087142.1">
    <property type="nucleotide sequence ID" value="NZ_CP019070.1"/>
</dbReference>
<dbReference type="InterPro" id="IPR001633">
    <property type="entry name" value="EAL_dom"/>
</dbReference>
<dbReference type="AlphaFoldDB" id="A0A1P8KN41"/>
<dbReference type="OrthoDB" id="9790732at2"/>
<dbReference type="SMART" id="SM00052">
    <property type="entry name" value="EAL"/>
    <property type="match status" value="1"/>
</dbReference>
<evidence type="ECO:0000259" key="1">
    <source>
        <dbReference type="PROSITE" id="PS50883"/>
    </source>
</evidence>
<evidence type="ECO:0000313" key="2">
    <source>
        <dbReference type="EMBL" id="APW65943.1"/>
    </source>
</evidence>
<accession>A0A1P8KN41</accession>
<evidence type="ECO:0000313" key="3">
    <source>
        <dbReference type="Proteomes" id="UP000186074"/>
    </source>
</evidence>
<dbReference type="SUPFAM" id="SSF141868">
    <property type="entry name" value="EAL domain-like"/>
    <property type="match status" value="1"/>
</dbReference>
<dbReference type="InterPro" id="IPR035919">
    <property type="entry name" value="EAL_sf"/>
</dbReference>
<reference evidence="2 3" key="1">
    <citation type="submission" date="2017-01" db="EMBL/GenBank/DDBJ databases">
        <title>Genome sequencing of Arcobacter sp. LPB0137.</title>
        <authorList>
            <person name="Lee G.-W."/>
            <person name="Yi H."/>
        </authorList>
    </citation>
    <scope>NUCLEOTIDE SEQUENCE [LARGE SCALE GENOMIC DNA]</scope>
    <source>
        <strain evidence="2 3">LPB0137</strain>
    </source>
</reference>
<dbReference type="PANTHER" id="PTHR33121:SF71">
    <property type="entry name" value="OXYGEN SENSOR PROTEIN DOSP"/>
    <property type="match status" value="1"/>
</dbReference>
<gene>
    <name evidence="2" type="ORF">LPB137_08775</name>
</gene>
<dbReference type="Pfam" id="PF00563">
    <property type="entry name" value="EAL"/>
    <property type="match status" value="1"/>
</dbReference>
<dbReference type="Gene3D" id="3.20.20.450">
    <property type="entry name" value="EAL domain"/>
    <property type="match status" value="1"/>
</dbReference>
<sequence length="162" mass="18609">MNDENEFSINISIIDILNKSFSEYLIKKIQEHNIGSKLVLEIVEQENIDDYDEFYSFLKKVKSLGCKIAVDDFGSGYSNFDYIIKMSEYIDYLKIDGSLIKNIVDDEKSLLLIQSIIFLCAKLDIKTIAEYVENKDIQDLLTELGIDYSQGYYIAKPSGDLI</sequence>
<keyword evidence="3" id="KW-1185">Reference proteome</keyword>
<name>A0A1P8KN41_9BACT</name>
<dbReference type="InterPro" id="IPR050706">
    <property type="entry name" value="Cyclic-di-GMP_PDE-like"/>
</dbReference>
<dbReference type="EMBL" id="CP019070">
    <property type="protein sequence ID" value="APW65943.1"/>
    <property type="molecule type" value="Genomic_DNA"/>
</dbReference>
<dbReference type="PROSITE" id="PS50883">
    <property type="entry name" value="EAL"/>
    <property type="match status" value="1"/>
</dbReference>
<feature type="domain" description="EAL" evidence="1">
    <location>
        <begin position="1"/>
        <end position="162"/>
    </location>
</feature>
<dbReference type="Proteomes" id="UP000186074">
    <property type="component" value="Chromosome"/>
</dbReference>
<dbReference type="PANTHER" id="PTHR33121">
    <property type="entry name" value="CYCLIC DI-GMP PHOSPHODIESTERASE PDEF"/>
    <property type="match status" value="1"/>
</dbReference>
<dbReference type="KEGG" id="alp:LPB137_08775"/>